<accession>A0AAU7CA44</accession>
<gene>
    <name evidence="2" type="ORF">V5E97_27105</name>
</gene>
<protein>
    <recommendedName>
        <fullName evidence="1">T6SS immunity protein Tdi1 C-terminal domain-containing protein</fullName>
    </recommendedName>
</protein>
<proteinExistence type="predicted"/>
<evidence type="ECO:0000313" key="2">
    <source>
        <dbReference type="EMBL" id="XBH01983.1"/>
    </source>
</evidence>
<dbReference type="EMBL" id="CP155447">
    <property type="protein sequence ID" value="XBH01983.1"/>
    <property type="molecule type" value="Genomic_DNA"/>
</dbReference>
<evidence type="ECO:0000259" key="1">
    <source>
        <dbReference type="Pfam" id="PF08906"/>
    </source>
</evidence>
<organism evidence="2">
    <name type="scientific">Singulisphaera sp. Ch08</name>
    <dbReference type="NCBI Taxonomy" id="3120278"/>
    <lineage>
        <taxon>Bacteria</taxon>
        <taxon>Pseudomonadati</taxon>
        <taxon>Planctomycetota</taxon>
        <taxon>Planctomycetia</taxon>
        <taxon>Isosphaerales</taxon>
        <taxon>Isosphaeraceae</taxon>
        <taxon>Singulisphaera</taxon>
    </lineage>
</organism>
<dbReference type="Pfam" id="PF08906">
    <property type="entry name" value="T6SS_Tdi1_C"/>
    <property type="match status" value="1"/>
</dbReference>
<reference evidence="2" key="1">
    <citation type="submission" date="2024-05" db="EMBL/GenBank/DDBJ databases">
        <title>Planctomycetes of the genus Singulisphaera possess chitinolytic capabilities.</title>
        <authorList>
            <person name="Ivanova A."/>
        </authorList>
    </citation>
    <scope>NUCLEOTIDE SEQUENCE</scope>
    <source>
        <strain evidence="2">Ch08T</strain>
    </source>
</reference>
<dbReference type="RefSeq" id="WP_406694726.1">
    <property type="nucleotide sequence ID" value="NZ_CP155447.1"/>
</dbReference>
<feature type="domain" description="T6SS immunity protein Tdi1 C-terminal" evidence="1">
    <location>
        <begin position="80"/>
        <end position="141"/>
    </location>
</feature>
<dbReference type="InterPro" id="IPR015002">
    <property type="entry name" value="T6SS_Tdi1_C"/>
</dbReference>
<sequence length="160" mass="18384">MSLKPTWADLIIEGFDPEDTTWCLSRWTWLVSGPVSPVFLSKFGDWFLRRPDGTVQRLDILEGTLTTVASSPDALQVHLNEREWQEAHLRSPLVHELYLQGKVPGQGQCYAVAPPPVLGGRLEADSILVLDIPVWQNICVQSLHQAAERSRKRWWLFWRR</sequence>
<dbReference type="AlphaFoldDB" id="A0AAU7CA44"/>
<name>A0AAU7CA44_9BACT</name>